<reference evidence="2" key="1">
    <citation type="submission" date="2017-03" db="EMBL/GenBank/DDBJ databases">
        <title>Novel pathways for hydrocarbon cycling and metabolic interdependencies in hydrothermal sediment communities.</title>
        <authorList>
            <person name="Dombrowski N."/>
            <person name="Seitz K."/>
            <person name="Teske A."/>
            <person name="Baker B."/>
        </authorList>
    </citation>
    <scope>NUCLEOTIDE SEQUENCE [LARGE SCALE GENOMIC DNA]</scope>
</reference>
<sequence>MSNFTSVSIPNPLFQKTKKRLAGTGFTSVSSFVAFLLREFLSWSKEDRGKEDSIKEKLRKLGYF</sequence>
<evidence type="ECO:0008006" key="3">
    <source>
        <dbReference type="Google" id="ProtNLM"/>
    </source>
</evidence>
<comment type="caution">
    <text evidence="1">The sequence shown here is derived from an EMBL/GenBank/DDBJ whole genome shotgun (WGS) entry which is preliminary data.</text>
</comment>
<evidence type="ECO:0000313" key="2">
    <source>
        <dbReference type="Proteomes" id="UP000192520"/>
    </source>
</evidence>
<dbReference type="EMBL" id="MZGJ01000037">
    <property type="protein sequence ID" value="OQX50312.1"/>
    <property type="molecule type" value="Genomic_DNA"/>
</dbReference>
<gene>
    <name evidence="1" type="ORF">B5M47_03940</name>
</gene>
<proteinExistence type="predicted"/>
<name>A0A1W9NW62_UNCC3</name>
<organism evidence="1 2">
    <name type="scientific">candidate division CPR3 bacterium 4484_211</name>
    <dbReference type="NCBI Taxonomy" id="1968527"/>
    <lineage>
        <taxon>Bacteria</taxon>
        <taxon>Bacteria division CPR3</taxon>
    </lineage>
</organism>
<protein>
    <recommendedName>
        <fullName evidence="3">CopG family transcriptional regulator</fullName>
    </recommendedName>
</protein>
<dbReference type="Proteomes" id="UP000192520">
    <property type="component" value="Unassembled WGS sequence"/>
</dbReference>
<evidence type="ECO:0000313" key="1">
    <source>
        <dbReference type="EMBL" id="OQX50312.1"/>
    </source>
</evidence>
<accession>A0A1W9NW62</accession>
<dbReference type="AlphaFoldDB" id="A0A1W9NW62"/>